<proteinExistence type="predicted"/>
<keyword evidence="3" id="KW-1185">Reference proteome</keyword>
<dbReference type="Proteomes" id="UP000026961">
    <property type="component" value="Chromosome 8"/>
</dbReference>
<feature type="transmembrane region" description="Helical" evidence="1">
    <location>
        <begin position="35"/>
        <end position="62"/>
    </location>
</feature>
<feature type="transmembrane region" description="Helical" evidence="1">
    <location>
        <begin position="69"/>
        <end position="88"/>
    </location>
</feature>
<reference evidence="2" key="1">
    <citation type="submission" date="2015-04" db="UniProtKB">
        <authorList>
            <consortium name="EnsemblPlants"/>
        </authorList>
    </citation>
    <scope>IDENTIFICATION</scope>
</reference>
<keyword evidence="1" id="KW-0812">Transmembrane</keyword>
<reference evidence="2" key="2">
    <citation type="submission" date="2018-05" db="EMBL/GenBank/DDBJ databases">
        <title>OgluRS3 (Oryza glumaepatula Reference Sequence Version 3).</title>
        <authorList>
            <person name="Zhang J."/>
            <person name="Kudrna D."/>
            <person name="Lee S."/>
            <person name="Talag J."/>
            <person name="Welchert J."/>
            <person name="Wing R.A."/>
        </authorList>
    </citation>
    <scope>NUCLEOTIDE SEQUENCE [LARGE SCALE GENOMIC DNA]</scope>
</reference>
<dbReference type="Gramene" id="OGLUM08G04090.1">
    <property type="protein sequence ID" value="OGLUM08G04090.1"/>
    <property type="gene ID" value="OGLUM08G04090"/>
</dbReference>
<sequence length="108" mass="11948">MHGDSTINPFLQRAVTECSGTSLKEGAVGLQIYPIIYQLVLLIIIIIIIYPIIHQLVLLIIIGQIQRSLTICVISTAQIITTLIRIPLPAIVLPFAALHRASFHSREI</sequence>
<protein>
    <submittedName>
        <fullName evidence="2">Uncharacterized protein</fullName>
    </submittedName>
</protein>
<evidence type="ECO:0000256" key="1">
    <source>
        <dbReference type="SAM" id="Phobius"/>
    </source>
</evidence>
<evidence type="ECO:0000313" key="3">
    <source>
        <dbReference type="Proteomes" id="UP000026961"/>
    </source>
</evidence>
<name>A0A0E0AR84_9ORYZ</name>
<dbReference type="EnsemblPlants" id="OGLUM08G04090.1">
    <property type="protein sequence ID" value="OGLUM08G04090.1"/>
    <property type="gene ID" value="OGLUM08G04090"/>
</dbReference>
<keyword evidence="1" id="KW-1133">Transmembrane helix</keyword>
<dbReference type="HOGENOM" id="CLU_2201095_0_0_1"/>
<evidence type="ECO:0000313" key="2">
    <source>
        <dbReference type="EnsemblPlants" id="OGLUM08G04090.1"/>
    </source>
</evidence>
<organism evidence="2">
    <name type="scientific">Oryza glumipatula</name>
    <dbReference type="NCBI Taxonomy" id="40148"/>
    <lineage>
        <taxon>Eukaryota</taxon>
        <taxon>Viridiplantae</taxon>
        <taxon>Streptophyta</taxon>
        <taxon>Embryophyta</taxon>
        <taxon>Tracheophyta</taxon>
        <taxon>Spermatophyta</taxon>
        <taxon>Magnoliopsida</taxon>
        <taxon>Liliopsida</taxon>
        <taxon>Poales</taxon>
        <taxon>Poaceae</taxon>
        <taxon>BOP clade</taxon>
        <taxon>Oryzoideae</taxon>
        <taxon>Oryzeae</taxon>
        <taxon>Oryzinae</taxon>
        <taxon>Oryza</taxon>
    </lineage>
</organism>
<dbReference type="AlphaFoldDB" id="A0A0E0AR84"/>
<keyword evidence="1" id="KW-0472">Membrane</keyword>
<accession>A0A0E0AR84</accession>